<sequence>MTDPVSVAGITVAVVDALIKYGERTAELISDARAFHDVSTKLHRLVVDENLQTKLLKGLLFSECWVYGGRTLFEQFEPDVQGQIDLLFAEIQSILREAVDLLERRYSVSSSRTSPSIPVILRWSFRDKRRVEAILLSFKDRNSRLKRKIELWCLTSQLGISSDHLRHLQSDETSKRLGFDKDAALRLAQHGAEASELDSLELSSSWEPYLQNVTPVEHQGLFTVLLKDSHAYIQENHRYNITMPAHGTSPASSSLDARTKGRIESLARLLHQPKEQIFRILPCVGWRKIPDQDAVAFIFELQNPLGAPVSLQRILHESKFVPSLGDRFRLALELSQCMAQIHMVQWLHESFRSDNILLLPHHNTTDDLEQRLDINYAEPWVLGFEFSRPEPYFSAGHSDFEPSRDVYQHPDRQGQPTSTFNKFHDIYSLGVVLLEIGLWEPAIKLEKNLFAYATSGAAVRAQLIKHAQRRLEPRVGKRYKDVVLKCLTGDFGAEDDTRENMKLQQAFRHQVLDVIEQAANAV</sequence>
<dbReference type="EMBL" id="JBFXLQ010000004">
    <property type="protein sequence ID" value="KAL2871163.1"/>
    <property type="molecule type" value="Genomic_DNA"/>
</dbReference>
<evidence type="ECO:0000313" key="2">
    <source>
        <dbReference type="EMBL" id="KAL2871163.1"/>
    </source>
</evidence>
<proteinExistence type="predicted"/>
<dbReference type="Proteomes" id="UP001610432">
    <property type="component" value="Unassembled WGS sequence"/>
</dbReference>
<dbReference type="RefSeq" id="XP_070890142.1">
    <property type="nucleotide sequence ID" value="XM_071025690.1"/>
</dbReference>
<gene>
    <name evidence="2" type="ORF">BJX67DRAFT_218534</name>
</gene>
<dbReference type="Pfam" id="PF24476">
    <property type="entry name" value="DUF7580"/>
    <property type="match status" value="1"/>
</dbReference>
<dbReference type="Gene3D" id="1.10.510.10">
    <property type="entry name" value="Transferase(Phosphotransferase) domain 1"/>
    <property type="match status" value="1"/>
</dbReference>
<dbReference type="PANTHER" id="PTHR37542:SF3">
    <property type="entry name" value="PRION-INHIBITION AND PROPAGATION HELO DOMAIN-CONTAINING PROTEIN"/>
    <property type="match status" value="1"/>
</dbReference>
<name>A0ABR4M3J4_9EURO</name>
<accession>A0ABR4M3J4</accession>
<keyword evidence="3" id="KW-1185">Reference proteome</keyword>
<dbReference type="InterPro" id="IPR056002">
    <property type="entry name" value="DUF7580"/>
</dbReference>
<dbReference type="SUPFAM" id="SSF56112">
    <property type="entry name" value="Protein kinase-like (PK-like)"/>
    <property type="match status" value="1"/>
</dbReference>
<feature type="domain" description="Protein kinase" evidence="1">
    <location>
        <begin position="211"/>
        <end position="512"/>
    </location>
</feature>
<dbReference type="InterPro" id="IPR011009">
    <property type="entry name" value="Kinase-like_dom_sf"/>
</dbReference>
<dbReference type="PROSITE" id="PS50011">
    <property type="entry name" value="PROTEIN_KINASE_DOM"/>
    <property type="match status" value="1"/>
</dbReference>
<organism evidence="2 3">
    <name type="scientific">Aspergillus lucknowensis</name>
    <dbReference type="NCBI Taxonomy" id="176173"/>
    <lineage>
        <taxon>Eukaryota</taxon>
        <taxon>Fungi</taxon>
        <taxon>Dikarya</taxon>
        <taxon>Ascomycota</taxon>
        <taxon>Pezizomycotina</taxon>
        <taxon>Eurotiomycetes</taxon>
        <taxon>Eurotiomycetidae</taxon>
        <taxon>Eurotiales</taxon>
        <taxon>Aspergillaceae</taxon>
        <taxon>Aspergillus</taxon>
        <taxon>Aspergillus subgen. Nidulantes</taxon>
    </lineage>
</organism>
<protein>
    <recommendedName>
        <fullName evidence="1">Protein kinase domain-containing protein</fullName>
    </recommendedName>
</protein>
<evidence type="ECO:0000259" key="1">
    <source>
        <dbReference type="PROSITE" id="PS50011"/>
    </source>
</evidence>
<comment type="caution">
    <text evidence="2">The sequence shown here is derived from an EMBL/GenBank/DDBJ whole genome shotgun (WGS) entry which is preliminary data.</text>
</comment>
<evidence type="ECO:0000313" key="3">
    <source>
        <dbReference type="Proteomes" id="UP001610432"/>
    </source>
</evidence>
<dbReference type="InterPro" id="IPR000719">
    <property type="entry name" value="Prot_kinase_dom"/>
</dbReference>
<dbReference type="GeneID" id="98140762"/>
<reference evidence="2 3" key="1">
    <citation type="submission" date="2024-07" db="EMBL/GenBank/DDBJ databases">
        <title>Section-level genome sequencing and comparative genomics of Aspergillus sections Usti and Cavernicolus.</title>
        <authorList>
            <consortium name="Lawrence Berkeley National Laboratory"/>
            <person name="Nybo J.L."/>
            <person name="Vesth T.C."/>
            <person name="Theobald S."/>
            <person name="Frisvad J.C."/>
            <person name="Larsen T.O."/>
            <person name="Kjaerboelling I."/>
            <person name="Rothschild-Mancinelli K."/>
            <person name="Lyhne E.K."/>
            <person name="Kogle M.E."/>
            <person name="Barry K."/>
            <person name="Clum A."/>
            <person name="Na H."/>
            <person name="Ledsgaard L."/>
            <person name="Lin J."/>
            <person name="Lipzen A."/>
            <person name="Kuo A."/>
            <person name="Riley R."/>
            <person name="Mondo S."/>
            <person name="Labutti K."/>
            <person name="Haridas S."/>
            <person name="Pangalinan J."/>
            <person name="Salamov A.A."/>
            <person name="Simmons B.A."/>
            <person name="Magnuson J.K."/>
            <person name="Chen J."/>
            <person name="Drula E."/>
            <person name="Henrissat B."/>
            <person name="Wiebenga A."/>
            <person name="Lubbers R.J."/>
            <person name="Gomes A.C."/>
            <person name="Macurrencykelacurrency M.R."/>
            <person name="Stajich J."/>
            <person name="Grigoriev I.V."/>
            <person name="Mortensen U.H."/>
            <person name="De Vries R.P."/>
            <person name="Baker S.E."/>
            <person name="Andersen M.R."/>
        </authorList>
    </citation>
    <scope>NUCLEOTIDE SEQUENCE [LARGE SCALE GENOMIC DNA]</scope>
    <source>
        <strain evidence="2 3">CBS 449.75</strain>
    </source>
</reference>
<dbReference type="PANTHER" id="PTHR37542">
    <property type="entry name" value="HELO DOMAIN-CONTAINING PROTEIN-RELATED"/>
    <property type="match status" value="1"/>
</dbReference>